<evidence type="ECO:0000313" key="4">
    <source>
        <dbReference type="Proteomes" id="UP000601435"/>
    </source>
</evidence>
<dbReference type="CDD" id="cd00170">
    <property type="entry name" value="SEC14"/>
    <property type="match status" value="1"/>
</dbReference>
<sequence length="393" mass="44262">MSPHGKDDSWRSTLHQGVHRLRKELEHLQLPLYKTANGETVAWDRSPAGTEASLCRFLTARKGDVQAAKKMFADHLAWRQRTFPIPREGLTAQLLDEDLRFRRLREDSDGCPVLLVNFLFGGFATEAVSEAALVLASLRFFEDSIDSMEQRGVHQICALVFGSPPPVAWAHVMVSAFQNNYPERLKVAIVYPVPASFVSLVRQIMWFVDENTRSKVDMETDEQPLLNRFGYRPDDLPLEIRGGYRGVGERWKPDAGKLLRMAYAFLWPHGRQVAELEAAIHQAARAADPENGLKAFPVRDEPVWPSWLTSCCFQRPSYAPEDFAPTAELFHDAESSEVKGNGTKPTLAMNKVGAETHEGCLSVVLYTSAMLLLLFCLLWLFARGNDMLFAVEL</sequence>
<dbReference type="Gene3D" id="3.40.525.10">
    <property type="entry name" value="CRAL-TRIO lipid binding domain"/>
    <property type="match status" value="1"/>
</dbReference>
<feature type="domain" description="CRAL-TRIO" evidence="2">
    <location>
        <begin position="87"/>
        <end position="242"/>
    </location>
</feature>
<dbReference type="Proteomes" id="UP000601435">
    <property type="component" value="Unassembled WGS sequence"/>
</dbReference>
<dbReference type="SUPFAM" id="SSF52087">
    <property type="entry name" value="CRAL/TRIO domain"/>
    <property type="match status" value="1"/>
</dbReference>
<dbReference type="InterPro" id="IPR052578">
    <property type="entry name" value="PI_Transfer_CRAL-TRIO"/>
</dbReference>
<keyword evidence="1" id="KW-0812">Transmembrane</keyword>
<dbReference type="OrthoDB" id="75724at2759"/>
<comment type="caution">
    <text evidence="3">The sequence shown here is derived from an EMBL/GenBank/DDBJ whole genome shotgun (WGS) entry which is preliminary data.</text>
</comment>
<feature type="transmembrane region" description="Helical" evidence="1">
    <location>
        <begin position="363"/>
        <end position="382"/>
    </location>
</feature>
<dbReference type="PANTHER" id="PTHR45824:SF29">
    <property type="entry name" value="GH16843P"/>
    <property type="match status" value="1"/>
</dbReference>
<dbReference type="Pfam" id="PF00650">
    <property type="entry name" value="CRAL_TRIO"/>
    <property type="match status" value="1"/>
</dbReference>
<dbReference type="InterPro" id="IPR036273">
    <property type="entry name" value="CRAL/TRIO_N_dom_sf"/>
</dbReference>
<dbReference type="EMBL" id="CAJNJA010018071">
    <property type="protein sequence ID" value="CAE7414546.1"/>
    <property type="molecule type" value="Genomic_DNA"/>
</dbReference>
<dbReference type="InterPro" id="IPR036865">
    <property type="entry name" value="CRAL-TRIO_dom_sf"/>
</dbReference>
<dbReference type="InterPro" id="IPR011074">
    <property type="entry name" value="CRAL/TRIO_N_dom"/>
</dbReference>
<keyword evidence="1" id="KW-0472">Membrane</keyword>
<proteinExistence type="predicted"/>
<protein>
    <submittedName>
        <fullName evidence="3">BIP5 protein</fullName>
    </submittedName>
</protein>
<dbReference type="PANTHER" id="PTHR45824">
    <property type="entry name" value="GH16843P"/>
    <property type="match status" value="1"/>
</dbReference>
<keyword evidence="4" id="KW-1185">Reference proteome</keyword>
<dbReference type="AlphaFoldDB" id="A0A812R0R9"/>
<name>A0A812R0R9_9DINO</name>
<gene>
    <name evidence="3" type="primary">BIP5</name>
    <name evidence="3" type="ORF">SNEC2469_LOCUS11387</name>
</gene>
<dbReference type="GO" id="GO:0008526">
    <property type="term" value="F:phosphatidylinositol transfer activity"/>
    <property type="evidence" value="ECO:0007669"/>
    <property type="project" value="TreeGrafter"/>
</dbReference>
<organism evidence="3 4">
    <name type="scientific">Symbiodinium necroappetens</name>
    <dbReference type="NCBI Taxonomy" id="1628268"/>
    <lineage>
        <taxon>Eukaryota</taxon>
        <taxon>Sar</taxon>
        <taxon>Alveolata</taxon>
        <taxon>Dinophyceae</taxon>
        <taxon>Suessiales</taxon>
        <taxon>Symbiodiniaceae</taxon>
        <taxon>Symbiodinium</taxon>
    </lineage>
</organism>
<keyword evidence="1" id="KW-1133">Transmembrane helix</keyword>
<dbReference type="InterPro" id="IPR001251">
    <property type="entry name" value="CRAL-TRIO_dom"/>
</dbReference>
<dbReference type="SUPFAM" id="SSF46938">
    <property type="entry name" value="CRAL/TRIO N-terminal domain"/>
    <property type="match status" value="1"/>
</dbReference>
<dbReference type="PROSITE" id="PS50191">
    <property type="entry name" value="CRAL_TRIO"/>
    <property type="match status" value="1"/>
</dbReference>
<evidence type="ECO:0000313" key="3">
    <source>
        <dbReference type="EMBL" id="CAE7414546.1"/>
    </source>
</evidence>
<evidence type="ECO:0000256" key="1">
    <source>
        <dbReference type="SAM" id="Phobius"/>
    </source>
</evidence>
<reference evidence="3" key="1">
    <citation type="submission" date="2021-02" db="EMBL/GenBank/DDBJ databases">
        <authorList>
            <person name="Dougan E. K."/>
            <person name="Rhodes N."/>
            <person name="Thang M."/>
            <person name="Chan C."/>
        </authorList>
    </citation>
    <scope>NUCLEOTIDE SEQUENCE</scope>
</reference>
<accession>A0A812R0R9</accession>
<dbReference type="SMART" id="SM01100">
    <property type="entry name" value="CRAL_TRIO_N"/>
    <property type="match status" value="1"/>
</dbReference>
<evidence type="ECO:0000259" key="2">
    <source>
        <dbReference type="PROSITE" id="PS50191"/>
    </source>
</evidence>